<organism evidence="2">
    <name type="scientific">Heliothis virescens</name>
    <name type="common">Tobacco budworm moth</name>
    <dbReference type="NCBI Taxonomy" id="7102"/>
    <lineage>
        <taxon>Eukaryota</taxon>
        <taxon>Metazoa</taxon>
        <taxon>Ecdysozoa</taxon>
        <taxon>Arthropoda</taxon>
        <taxon>Hexapoda</taxon>
        <taxon>Insecta</taxon>
        <taxon>Pterygota</taxon>
        <taxon>Neoptera</taxon>
        <taxon>Endopterygota</taxon>
        <taxon>Lepidoptera</taxon>
        <taxon>Glossata</taxon>
        <taxon>Ditrysia</taxon>
        <taxon>Noctuoidea</taxon>
        <taxon>Noctuidae</taxon>
        <taxon>Heliothinae</taxon>
        <taxon>Heliothis</taxon>
    </lineage>
</organism>
<dbReference type="AlphaFoldDB" id="A0A2A4JNT2"/>
<name>A0A2A4JNT2_HELVI</name>
<evidence type="ECO:0000256" key="1">
    <source>
        <dbReference type="SAM" id="MobiDB-lite"/>
    </source>
</evidence>
<proteinExistence type="predicted"/>
<dbReference type="EMBL" id="NWSH01000885">
    <property type="protein sequence ID" value="PCG73707.1"/>
    <property type="molecule type" value="Genomic_DNA"/>
</dbReference>
<evidence type="ECO:0000313" key="2">
    <source>
        <dbReference type="EMBL" id="PCG73707.1"/>
    </source>
</evidence>
<feature type="region of interest" description="Disordered" evidence="1">
    <location>
        <begin position="1"/>
        <end position="22"/>
    </location>
</feature>
<gene>
    <name evidence="2" type="ORF">B5V51_14531</name>
</gene>
<comment type="caution">
    <text evidence="2">The sequence shown here is derived from an EMBL/GenBank/DDBJ whole genome shotgun (WGS) entry which is preliminary data.</text>
</comment>
<reference evidence="2" key="1">
    <citation type="submission" date="2017-09" db="EMBL/GenBank/DDBJ databases">
        <title>Contemporary evolution of a Lepidopteran species, Heliothis virescens, in response to modern agricultural practices.</title>
        <authorList>
            <person name="Fritz M.L."/>
            <person name="Deyonke A.M."/>
            <person name="Papanicolaou A."/>
            <person name="Micinski S."/>
            <person name="Westbrook J."/>
            <person name="Gould F."/>
        </authorList>
    </citation>
    <scope>NUCLEOTIDE SEQUENCE [LARGE SCALE GENOMIC DNA]</scope>
    <source>
        <strain evidence="2">HvINT-</strain>
        <tissue evidence="2">Whole body</tissue>
    </source>
</reference>
<sequence length="199" mass="22687">MNPEASEAGVQADIPEPENEEETLKIRPLERIKLHPKVPIEPSVYGKGKNFSRPWILQDGREAPEKGSEMRRCYQIPKKAKRGEGIRKRMLTDFFWEQMLDEVIEELATSNPVSEYCTEYDANFVKEEFEPRNLEVTADKNMHLKYPLYGTGSSAVTFYSETIKKTGPFGLNDTTLGLAQRSFSISDTHLLDLPQPTTT</sequence>
<protein>
    <submittedName>
        <fullName evidence="2">Uncharacterized protein</fullName>
    </submittedName>
</protein>
<accession>A0A2A4JNT2</accession>